<reference evidence="1 2" key="2">
    <citation type="submission" date="2018-06" db="EMBL/GenBank/DDBJ databases">
        <title>Metagenomic assembly of (sub)arctic Cyanobacteria and their associated microbiome from non-axenic cultures.</title>
        <authorList>
            <person name="Baurain D."/>
        </authorList>
    </citation>
    <scope>NUCLEOTIDE SEQUENCE [LARGE SCALE GENOMIC DNA]</scope>
    <source>
        <strain evidence="1">ULC041bin1</strain>
    </source>
</reference>
<dbReference type="AlphaFoldDB" id="A0A2W4WKK4"/>
<accession>A0A2W4WKK4</accession>
<proteinExistence type="predicted"/>
<reference evidence="2" key="1">
    <citation type="submission" date="2018-04" db="EMBL/GenBank/DDBJ databases">
        <authorList>
            <person name="Cornet L."/>
        </authorList>
    </citation>
    <scope>NUCLEOTIDE SEQUENCE [LARGE SCALE GENOMIC DNA]</scope>
</reference>
<gene>
    <name evidence="1" type="ORF">DCF17_00930</name>
</gene>
<sequence>TPQLKGPSDYQRHAQLVEIARLAAYGSTIHLHILCRMGKADRATAWRFSKIEIKSRLRAMFEVSTDD</sequence>
<evidence type="ECO:0000313" key="1">
    <source>
        <dbReference type="EMBL" id="PZO45644.1"/>
    </source>
</evidence>
<evidence type="ECO:0000313" key="2">
    <source>
        <dbReference type="Proteomes" id="UP000249081"/>
    </source>
</evidence>
<comment type="caution">
    <text evidence="1">The sequence shown here is derived from an EMBL/GenBank/DDBJ whole genome shotgun (WGS) entry which is preliminary data.</text>
</comment>
<feature type="non-terminal residue" evidence="1">
    <location>
        <position position="1"/>
    </location>
</feature>
<organism evidence="1 2">
    <name type="scientific">Shackletoniella antarctica</name>
    <dbReference type="NCBI Taxonomy" id="268115"/>
    <lineage>
        <taxon>Bacteria</taxon>
        <taxon>Bacillati</taxon>
        <taxon>Cyanobacteriota</taxon>
        <taxon>Cyanophyceae</taxon>
        <taxon>Oculatellales</taxon>
        <taxon>Oculatellaceae</taxon>
        <taxon>Shackletoniella</taxon>
    </lineage>
</organism>
<dbReference type="EMBL" id="QBMN01000003">
    <property type="protein sequence ID" value="PZO45644.1"/>
    <property type="molecule type" value="Genomic_DNA"/>
</dbReference>
<protein>
    <submittedName>
        <fullName evidence="1">Uncharacterized protein</fullName>
    </submittedName>
</protein>
<dbReference type="Proteomes" id="UP000249081">
    <property type="component" value="Unassembled WGS sequence"/>
</dbReference>
<name>A0A2W4WKK4_9CYAN</name>